<dbReference type="PROSITE" id="PS50206">
    <property type="entry name" value="RHODANESE_3"/>
    <property type="match status" value="1"/>
</dbReference>
<dbReference type="RefSeq" id="WP_021133740.1">
    <property type="nucleotide sequence ID" value="NZ_AQPH01000135.1"/>
</dbReference>
<dbReference type="EMBL" id="AQPH01000135">
    <property type="protein sequence ID" value="EPY00195.1"/>
    <property type="molecule type" value="Genomic_DNA"/>
</dbReference>
<accession>S9TNN4</accession>
<dbReference type="InterPro" id="IPR001763">
    <property type="entry name" value="Rhodanese-like_dom"/>
</dbReference>
<evidence type="ECO:0000313" key="2">
    <source>
        <dbReference type="EMBL" id="EPY00195.1"/>
    </source>
</evidence>
<dbReference type="SMART" id="SM00450">
    <property type="entry name" value="RHOD"/>
    <property type="match status" value="1"/>
</dbReference>
<proteinExistence type="predicted"/>
<dbReference type="eggNOG" id="COG0607">
    <property type="taxonomic scope" value="Bacteria"/>
</dbReference>
<dbReference type="PANTHER" id="PTHR43031:SF1">
    <property type="entry name" value="PYRIDINE NUCLEOTIDE-DISULPHIDE OXIDOREDUCTASE"/>
    <property type="match status" value="1"/>
</dbReference>
<evidence type="ECO:0000313" key="3">
    <source>
        <dbReference type="Proteomes" id="UP000015350"/>
    </source>
</evidence>
<organism evidence="2 3">
    <name type="scientific">Magnetospirillum fulvum MGU-K5</name>
    <dbReference type="NCBI Taxonomy" id="1316936"/>
    <lineage>
        <taxon>Bacteria</taxon>
        <taxon>Pseudomonadati</taxon>
        <taxon>Pseudomonadota</taxon>
        <taxon>Alphaproteobacteria</taxon>
        <taxon>Rhodospirillales</taxon>
        <taxon>Rhodospirillaceae</taxon>
        <taxon>Magnetospirillum</taxon>
    </lineage>
</organism>
<sequence length="126" mass="13909">MLKTVIDRFKSFLTRPTTGQVRQVDPAQIRKWWDAGQVLIVDVREPDEHDHEAILGAMNLPLSRFDPALVPHPAPGQHLVLHCMKGIRCAPASDHLVASGWQGEIVRMKGGLIGWIAAGGPTTLRH</sequence>
<dbReference type="OrthoDB" id="9807812at2"/>
<name>S9TNN4_MAGFU</name>
<dbReference type="PANTHER" id="PTHR43031">
    <property type="entry name" value="FAD-DEPENDENT OXIDOREDUCTASE"/>
    <property type="match status" value="1"/>
</dbReference>
<dbReference type="Proteomes" id="UP000015350">
    <property type="component" value="Unassembled WGS sequence"/>
</dbReference>
<dbReference type="Gene3D" id="3.40.250.10">
    <property type="entry name" value="Rhodanese-like domain"/>
    <property type="match status" value="1"/>
</dbReference>
<reference evidence="2 3" key="1">
    <citation type="submission" date="2013-04" db="EMBL/GenBank/DDBJ databases">
        <authorList>
            <person name="Kuznetsov B."/>
            <person name="Ivanovsky R."/>
        </authorList>
    </citation>
    <scope>NUCLEOTIDE SEQUENCE [LARGE SCALE GENOMIC DNA]</scope>
    <source>
        <strain evidence="2 3">MGU-K5</strain>
    </source>
</reference>
<comment type="caution">
    <text evidence="2">The sequence shown here is derived from an EMBL/GenBank/DDBJ whole genome shotgun (WGS) entry which is preliminary data.</text>
</comment>
<feature type="domain" description="Rhodanese" evidence="1">
    <location>
        <begin position="34"/>
        <end position="124"/>
    </location>
</feature>
<dbReference type="AlphaFoldDB" id="S9TNN4"/>
<dbReference type="InterPro" id="IPR036873">
    <property type="entry name" value="Rhodanese-like_dom_sf"/>
</dbReference>
<dbReference type="CDD" id="cd00158">
    <property type="entry name" value="RHOD"/>
    <property type="match status" value="1"/>
</dbReference>
<dbReference type="STRING" id="1316936.K678_17336"/>
<gene>
    <name evidence="2" type="ORF">K678_17336</name>
</gene>
<protein>
    <submittedName>
        <fullName evidence="2">Rhodanese-related sulfurtransferase</fullName>
    </submittedName>
</protein>
<keyword evidence="2" id="KW-0808">Transferase</keyword>
<dbReference type="Pfam" id="PF00581">
    <property type="entry name" value="Rhodanese"/>
    <property type="match status" value="1"/>
</dbReference>
<dbReference type="GO" id="GO:0016740">
    <property type="term" value="F:transferase activity"/>
    <property type="evidence" value="ECO:0007669"/>
    <property type="project" value="UniProtKB-KW"/>
</dbReference>
<evidence type="ECO:0000259" key="1">
    <source>
        <dbReference type="PROSITE" id="PS50206"/>
    </source>
</evidence>
<dbReference type="InterPro" id="IPR050229">
    <property type="entry name" value="GlpE_sulfurtransferase"/>
</dbReference>
<dbReference type="SUPFAM" id="SSF52821">
    <property type="entry name" value="Rhodanese/Cell cycle control phosphatase"/>
    <property type="match status" value="1"/>
</dbReference>